<keyword evidence="2" id="KW-0808">Transferase</keyword>
<proteinExistence type="predicted"/>
<organism evidence="2 3">
    <name type="scientific">Pontibacter silvestris</name>
    <dbReference type="NCBI Taxonomy" id="2305183"/>
    <lineage>
        <taxon>Bacteria</taxon>
        <taxon>Pseudomonadati</taxon>
        <taxon>Bacteroidota</taxon>
        <taxon>Cytophagia</taxon>
        <taxon>Cytophagales</taxon>
        <taxon>Hymenobacteraceae</taxon>
        <taxon>Pontibacter</taxon>
    </lineage>
</organism>
<dbReference type="InterPro" id="IPR016461">
    <property type="entry name" value="COMT-like"/>
</dbReference>
<reference evidence="3" key="1">
    <citation type="journal article" date="2019" name="Int. J. Syst. Evol. Microbiol.">
        <title>The Global Catalogue of Microorganisms (GCM) 10K type strain sequencing project: providing services to taxonomists for standard genome sequencing and annotation.</title>
        <authorList>
            <consortium name="The Broad Institute Genomics Platform"/>
            <consortium name="The Broad Institute Genome Sequencing Center for Infectious Disease"/>
            <person name="Wu L."/>
            <person name="Ma J."/>
        </authorList>
    </citation>
    <scope>NUCLEOTIDE SEQUENCE [LARGE SCALE GENOMIC DNA]</scope>
    <source>
        <strain evidence="3">JCM 16545</strain>
    </source>
</reference>
<dbReference type="RefSeq" id="WP_229958335.1">
    <property type="nucleotide sequence ID" value="NZ_JAJJWI010000003.1"/>
</dbReference>
<dbReference type="PROSITE" id="PS51683">
    <property type="entry name" value="SAM_OMT_II"/>
    <property type="match status" value="1"/>
</dbReference>
<keyword evidence="2" id="KW-0489">Methyltransferase</keyword>
<evidence type="ECO:0000313" key="3">
    <source>
        <dbReference type="Proteomes" id="UP001597369"/>
    </source>
</evidence>
<protein>
    <submittedName>
        <fullName evidence="2">Class I SAM-dependent methyltransferase</fullName>
    </submittedName>
</protein>
<sequence length="228" mass="26261">MENVKKQFDEVSKKYDSQRQYLIPCYQDFYTACYPLVRKLSGAKRLLDIGAGTGLFSYFIYQINPNLHYTLVDLSPEMLRVAKERFNGLDNFQYEELDFSASNLPGKYDIIISALAIHHLEDKEKEQLYYAVYEALNPGGVFINADQVLGRTLGFDHYYRTNWRETVLVSGLEEDAIQKAFERVKLDKFATLESQLQILEDAGFTDVDCIYKNLNFVVFGGSKGLLSY</sequence>
<dbReference type="CDD" id="cd02440">
    <property type="entry name" value="AdoMet_MTases"/>
    <property type="match status" value="1"/>
</dbReference>
<dbReference type="GO" id="GO:0008168">
    <property type="term" value="F:methyltransferase activity"/>
    <property type="evidence" value="ECO:0007669"/>
    <property type="project" value="UniProtKB-KW"/>
</dbReference>
<dbReference type="Pfam" id="PF08242">
    <property type="entry name" value="Methyltransf_12"/>
    <property type="match status" value="1"/>
</dbReference>
<name>A0ABW4WZ56_9BACT</name>
<feature type="domain" description="Methyltransferase type 12" evidence="1">
    <location>
        <begin position="47"/>
        <end position="142"/>
    </location>
</feature>
<dbReference type="SUPFAM" id="SSF53335">
    <property type="entry name" value="S-adenosyl-L-methionine-dependent methyltransferases"/>
    <property type="match status" value="1"/>
</dbReference>
<dbReference type="Proteomes" id="UP001597369">
    <property type="component" value="Unassembled WGS sequence"/>
</dbReference>
<dbReference type="EMBL" id="JBHUHV010000039">
    <property type="protein sequence ID" value="MFD2068012.1"/>
    <property type="molecule type" value="Genomic_DNA"/>
</dbReference>
<gene>
    <name evidence="2" type="ORF">ACFSKU_14040</name>
</gene>
<evidence type="ECO:0000259" key="1">
    <source>
        <dbReference type="Pfam" id="PF08242"/>
    </source>
</evidence>
<dbReference type="Gene3D" id="3.40.50.150">
    <property type="entry name" value="Vaccinia Virus protein VP39"/>
    <property type="match status" value="1"/>
</dbReference>
<keyword evidence="3" id="KW-1185">Reference proteome</keyword>
<dbReference type="Gene3D" id="6.10.140.280">
    <property type="match status" value="1"/>
</dbReference>
<comment type="caution">
    <text evidence="2">The sequence shown here is derived from an EMBL/GenBank/DDBJ whole genome shotgun (WGS) entry which is preliminary data.</text>
</comment>
<dbReference type="PANTHER" id="PTHR43591">
    <property type="entry name" value="METHYLTRANSFERASE"/>
    <property type="match status" value="1"/>
</dbReference>
<dbReference type="InterPro" id="IPR013217">
    <property type="entry name" value="Methyltransf_12"/>
</dbReference>
<dbReference type="GO" id="GO:0032259">
    <property type="term" value="P:methylation"/>
    <property type="evidence" value="ECO:0007669"/>
    <property type="project" value="UniProtKB-KW"/>
</dbReference>
<evidence type="ECO:0000313" key="2">
    <source>
        <dbReference type="EMBL" id="MFD2068012.1"/>
    </source>
</evidence>
<dbReference type="InterPro" id="IPR029063">
    <property type="entry name" value="SAM-dependent_MTases_sf"/>
</dbReference>
<accession>A0ABW4WZ56</accession>